<evidence type="ECO:0000313" key="3">
    <source>
        <dbReference type="Proteomes" id="UP001283361"/>
    </source>
</evidence>
<organism evidence="2 3">
    <name type="scientific">Elysia crispata</name>
    <name type="common">lettuce slug</name>
    <dbReference type="NCBI Taxonomy" id="231223"/>
    <lineage>
        <taxon>Eukaryota</taxon>
        <taxon>Metazoa</taxon>
        <taxon>Spiralia</taxon>
        <taxon>Lophotrochozoa</taxon>
        <taxon>Mollusca</taxon>
        <taxon>Gastropoda</taxon>
        <taxon>Heterobranchia</taxon>
        <taxon>Euthyneura</taxon>
        <taxon>Panpulmonata</taxon>
        <taxon>Sacoglossa</taxon>
        <taxon>Placobranchoidea</taxon>
        <taxon>Plakobranchidae</taxon>
        <taxon>Elysia</taxon>
    </lineage>
</organism>
<feature type="region of interest" description="Disordered" evidence="1">
    <location>
        <begin position="1"/>
        <end position="112"/>
    </location>
</feature>
<protein>
    <submittedName>
        <fullName evidence="2">Uncharacterized protein</fullName>
    </submittedName>
</protein>
<keyword evidence="3" id="KW-1185">Reference proteome</keyword>
<comment type="caution">
    <text evidence="2">The sequence shown here is derived from an EMBL/GenBank/DDBJ whole genome shotgun (WGS) entry which is preliminary data.</text>
</comment>
<accession>A0AAE1AT85</accession>
<dbReference type="EMBL" id="JAWDGP010001217">
    <property type="protein sequence ID" value="KAK3793568.1"/>
    <property type="molecule type" value="Genomic_DNA"/>
</dbReference>
<feature type="compositionally biased region" description="Polar residues" evidence="1">
    <location>
        <begin position="90"/>
        <end position="112"/>
    </location>
</feature>
<evidence type="ECO:0000313" key="2">
    <source>
        <dbReference type="EMBL" id="KAK3793568.1"/>
    </source>
</evidence>
<name>A0AAE1AT85_9GAST</name>
<proteinExistence type="predicted"/>
<dbReference type="AlphaFoldDB" id="A0AAE1AT85"/>
<dbReference type="Proteomes" id="UP001283361">
    <property type="component" value="Unassembled WGS sequence"/>
</dbReference>
<sequence length="157" mass="17463">MNRLSPLPAVTRKLGDEMTAPCNTPPPDMNRLSPLPAVTRKLGDEMTAPCNTPPPPPPDDMNRLSPLALPASGRAVTRKMGDGRTRIPRLSSSLARQAHSQRASPSNRCGHTQTHRHSEIAVICRAVFPYIIIWTRAVSATRYYFHMFREDGVNQRI</sequence>
<reference evidence="2" key="1">
    <citation type="journal article" date="2023" name="G3 (Bethesda)">
        <title>A reference genome for the long-term kleptoplast-retaining sea slug Elysia crispata morphotype clarki.</title>
        <authorList>
            <person name="Eastman K.E."/>
            <person name="Pendleton A.L."/>
            <person name="Shaikh M.A."/>
            <person name="Suttiyut T."/>
            <person name="Ogas R."/>
            <person name="Tomko P."/>
            <person name="Gavelis G."/>
            <person name="Widhalm J.R."/>
            <person name="Wisecaver J.H."/>
        </authorList>
    </citation>
    <scope>NUCLEOTIDE SEQUENCE</scope>
    <source>
        <strain evidence="2">ECLA1</strain>
    </source>
</reference>
<gene>
    <name evidence="2" type="ORF">RRG08_023884</name>
</gene>
<evidence type="ECO:0000256" key="1">
    <source>
        <dbReference type="SAM" id="MobiDB-lite"/>
    </source>
</evidence>